<organism evidence="1 2">
    <name type="scientific">Stenotrophomonas capsici</name>
    <dbReference type="NCBI Taxonomy" id="3110230"/>
    <lineage>
        <taxon>Bacteria</taxon>
        <taxon>Pseudomonadati</taxon>
        <taxon>Pseudomonadota</taxon>
        <taxon>Gammaproteobacteria</taxon>
        <taxon>Lysobacterales</taxon>
        <taxon>Lysobacteraceae</taxon>
        <taxon>Stenotrophomonas</taxon>
    </lineage>
</organism>
<dbReference type="Proteomes" id="UP001301653">
    <property type="component" value="Unassembled WGS sequence"/>
</dbReference>
<gene>
    <name evidence="1" type="ORF">VA603_09605</name>
</gene>
<feature type="non-terminal residue" evidence="1">
    <location>
        <position position="1"/>
    </location>
</feature>
<protein>
    <submittedName>
        <fullName evidence="1">Uncharacterized protein</fullName>
    </submittedName>
</protein>
<evidence type="ECO:0000313" key="2">
    <source>
        <dbReference type="Proteomes" id="UP001301653"/>
    </source>
</evidence>
<dbReference type="EMBL" id="JAYFUH010000124">
    <property type="protein sequence ID" value="MEA5667785.1"/>
    <property type="molecule type" value="Genomic_DNA"/>
</dbReference>
<reference evidence="1 2" key="1">
    <citation type="submission" date="2023-12" db="EMBL/GenBank/DDBJ databases">
        <title>Stenotrophomonas guangdongensis sp. nov., isolated from wilted pepper plants (Capsicum annuum).</title>
        <authorList>
            <person name="Qiu M."/>
            <person name="Li Y."/>
            <person name="Liu Q."/>
            <person name="Zhang X."/>
            <person name="Huang Y."/>
            <person name="Guo R."/>
            <person name="Hu M."/>
            <person name="Zhou J."/>
            <person name="Zhou X."/>
        </authorList>
    </citation>
    <scope>NUCLEOTIDE SEQUENCE [LARGE SCALE GENOMIC DNA]</scope>
    <source>
        <strain evidence="1 2">MH1</strain>
    </source>
</reference>
<comment type="caution">
    <text evidence="1">The sequence shown here is derived from an EMBL/GenBank/DDBJ whole genome shotgun (WGS) entry which is preliminary data.</text>
</comment>
<keyword evidence="2" id="KW-1185">Reference proteome</keyword>
<evidence type="ECO:0000313" key="1">
    <source>
        <dbReference type="EMBL" id="MEA5667785.1"/>
    </source>
</evidence>
<proteinExistence type="predicted"/>
<dbReference type="RefSeq" id="WP_323438668.1">
    <property type="nucleotide sequence ID" value="NZ_JAYFUH010000124.1"/>
</dbReference>
<name>A0ABU5V6S7_9GAMM</name>
<sequence>EEATLSVAITVVPKRHAATLPYAFPLVFPVIQAISLRMQRRLEGACHLRIAGTPRILDTTKRCVAAAGAGMLPGNLSLPGVTPAKAHHRWRCGCTWRISSGHRECRGAYACPLVIGYGV</sequence>
<accession>A0ABU5V6S7</accession>